<keyword evidence="1" id="KW-0285">Flavoprotein</keyword>
<dbReference type="HOGENOM" id="CLU_050993_4_1_9"/>
<accession>A6TW31</accession>
<dbReference type="SUPFAM" id="SSF52218">
    <property type="entry name" value="Flavoproteins"/>
    <property type="match status" value="1"/>
</dbReference>
<proteinExistence type="predicted"/>
<evidence type="ECO:0000259" key="3">
    <source>
        <dbReference type="Pfam" id="PF03358"/>
    </source>
</evidence>
<dbReference type="RefSeq" id="WP_012065346.1">
    <property type="nucleotide sequence ID" value="NC_009633.1"/>
</dbReference>
<evidence type="ECO:0000256" key="1">
    <source>
        <dbReference type="ARBA" id="ARBA00022630"/>
    </source>
</evidence>
<dbReference type="Gene3D" id="3.40.50.360">
    <property type="match status" value="1"/>
</dbReference>
<evidence type="ECO:0000313" key="4">
    <source>
        <dbReference type="EMBL" id="ABR50399.1"/>
    </source>
</evidence>
<dbReference type="OrthoDB" id="9805976at2"/>
<evidence type="ECO:0000313" key="5">
    <source>
        <dbReference type="Proteomes" id="UP000001572"/>
    </source>
</evidence>
<keyword evidence="5" id="KW-1185">Reference proteome</keyword>
<organism evidence="4 5">
    <name type="scientific">Alkaliphilus metalliredigens (strain QYMF)</name>
    <dbReference type="NCBI Taxonomy" id="293826"/>
    <lineage>
        <taxon>Bacteria</taxon>
        <taxon>Bacillati</taxon>
        <taxon>Bacillota</taxon>
        <taxon>Clostridia</taxon>
        <taxon>Peptostreptococcales</taxon>
        <taxon>Natronincolaceae</taxon>
        <taxon>Alkaliphilus</taxon>
    </lineage>
</organism>
<dbReference type="Pfam" id="PF03358">
    <property type="entry name" value="FMN_red"/>
    <property type="match status" value="1"/>
</dbReference>
<dbReference type="AlphaFoldDB" id="A6TW31"/>
<feature type="domain" description="NADPH-dependent FMN reductase-like" evidence="3">
    <location>
        <begin position="2"/>
        <end position="111"/>
    </location>
</feature>
<reference evidence="5" key="1">
    <citation type="journal article" date="2016" name="Genome Announc.">
        <title>Complete genome sequence of Alkaliphilus metalliredigens strain QYMF, an alkaliphilic and metal-reducing bacterium isolated from borax-contaminated leachate ponds.</title>
        <authorList>
            <person name="Hwang C."/>
            <person name="Copeland A."/>
            <person name="Lucas S."/>
            <person name="Lapidus A."/>
            <person name="Barry K."/>
            <person name="Detter J.C."/>
            <person name="Glavina Del Rio T."/>
            <person name="Hammon N."/>
            <person name="Israni S."/>
            <person name="Dalin E."/>
            <person name="Tice H."/>
            <person name="Pitluck S."/>
            <person name="Chertkov O."/>
            <person name="Brettin T."/>
            <person name="Bruce D."/>
            <person name="Han C."/>
            <person name="Schmutz J."/>
            <person name="Larimer F."/>
            <person name="Land M.L."/>
            <person name="Hauser L."/>
            <person name="Kyrpides N."/>
            <person name="Mikhailova N."/>
            <person name="Ye Q."/>
            <person name="Zhou J."/>
            <person name="Richardson P."/>
            <person name="Fields M.W."/>
        </authorList>
    </citation>
    <scope>NUCLEOTIDE SEQUENCE [LARGE SCALE GENOMIC DNA]</scope>
    <source>
        <strain evidence="5">QYMF</strain>
    </source>
</reference>
<dbReference type="InterPro" id="IPR029039">
    <property type="entry name" value="Flavoprotein-like_sf"/>
</dbReference>
<dbReference type="KEGG" id="amt:Amet_4325"/>
<dbReference type="PANTHER" id="PTHR43278:SF2">
    <property type="entry name" value="IRON-SULFUR FLAVOPROTEIN"/>
    <property type="match status" value="1"/>
</dbReference>
<dbReference type="InterPro" id="IPR005025">
    <property type="entry name" value="FMN_Rdtase-like_dom"/>
</dbReference>
<keyword evidence="2" id="KW-0288">FMN</keyword>
<name>A6TW31_ALKMQ</name>
<dbReference type="InterPro" id="IPR051796">
    <property type="entry name" value="ISF_SsuE-like"/>
</dbReference>
<dbReference type="Proteomes" id="UP000001572">
    <property type="component" value="Chromosome"/>
</dbReference>
<sequence length="199" mass="22402">MIKVLAIMGSPRRLKNNDRLLDELLKGLSGPHTIIEKYHADHLNIQSCKACDGCTRKKGCVLKDDMINLYAKFDEADIVIMTSPLYFNSVSAQLKSVIDRCQALWSSKYVLKDSMIDQTKKRLGYFLCTAGVPQNDSLFSAATPVMDLFFKSINADYLGNLFFCNVDEHPVYEDSEALTQAFRTGENLLHIALSHRTAK</sequence>
<dbReference type="GO" id="GO:0016491">
    <property type="term" value="F:oxidoreductase activity"/>
    <property type="evidence" value="ECO:0007669"/>
    <property type="project" value="InterPro"/>
</dbReference>
<protein>
    <submittedName>
        <fullName evidence="4">NADPH-dependent FMN reductase</fullName>
    </submittedName>
</protein>
<dbReference type="eggNOG" id="COG0655">
    <property type="taxonomic scope" value="Bacteria"/>
</dbReference>
<dbReference type="STRING" id="293826.Amet_4325"/>
<dbReference type="PANTHER" id="PTHR43278">
    <property type="entry name" value="NAD(P)H-DEPENDENT FMN-CONTAINING OXIDOREDUCTASE YWQN-RELATED"/>
    <property type="match status" value="1"/>
</dbReference>
<evidence type="ECO:0000256" key="2">
    <source>
        <dbReference type="ARBA" id="ARBA00022643"/>
    </source>
</evidence>
<gene>
    <name evidence="4" type="ordered locus">Amet_4325</name>
</gene>
<dbReference type="EMBL" id="CP000724">
    <property type="protein sequence ID" value="ABR50399.1"/>
    <property type="molecule type" value="Genomic_DNA"/>
</dbReference>